<evidence type="ECO:0000313" key="2">
    <source>
        <dbReference type="EMBL" id="CAB4123778.1"/>
    </source>
</evidence>
<dbReference type="EMBL" id="LR796152">
    <property type="protein sequence ID" value="CAB4121908.1"/>
    <property type="molecule type" value="Genomic_DNA"/>
</dbReference>
<accession>A0A6J5KN78</accession>
<sequence>MALEFKFYSDPGHGWLQVEKRLLVQLEIEDKISEYSYVKGDFAYLEEDCDAAVLLMALKSKGIEYQFDEIVSPVRDSPIRNYQPYLR</sequence>
<protein>
    <submittedName>
        <fullName evidence="2">Uncharacterized protein</fullName>
    </submittedName>
</protein>
<reference evidence="2" key="1">
    <citation type="submission" date="2020-04" db="EMBL/GenBank/DDBJ databases">
        <authorList>
            <person name="Chiriac C."/>
            <person name="Salcher M."/>
            <person name="Ghai R."/>
            <person name="Kavagutti S V."/>
        </authorList>
    </citation>
    <scope>NUCLEOTIDE SEQUENCE</scope>
</reference>
<dbReference type="EMBL" id="LR798268">
    <property type="protein sequence ID" value="CAB5219193.1"/>
    <property type="molecule type" value="Genomic_DNA"/>
</dbReference>
<gene>
    <name evidence="3" type="ORF">UFOVP220_44</name>
    <name evidence="1" type="ORF">UFOVP26_44</name>
    <name evidence="2" type="ORF">UFOVP44_53</name>
</gene>
<name>A0A6J5KN78_9CAUD</name>
<dbReference type="EMBL" id="LR796176">
    <property type="protein sequence ID" value="CAB4123778.1"/>
    <property type="molecule type" value="Genomic_DNA"/>
</dbReference>
<evidence type="ECO:0000313" key="3">
    <source>
        <dbReference type="EMBL" id="CAB5219193.1"/>
    </source>
</evidence>
<organism evidence="2">
    <name type="scientific">uncultured Caudovirales phage</name>
    <dbReference type="NCBI Taxonomy" id="2100421"/>
    <lineage>
        <taxon>Viruses</taxon>
        <taxon>Duplodnaviria</taxon>
        <taxon>Heunggongvirae</taxon>
        <taxon>Uroviricota</taxon>
        <taxon>Caudoviricetes</taxon>
        <taxon>Peduoviridae</taxon>
        <taxon>Maltschvirus</taxon>
        <taxon>Maltschvirus maltsch</taxon>
    </lineage>
</organism>
<proteinExistence type="predicted"/>
<evidence type="ECO:0000313" key="1">
    <source>
        <dbReference type="EMBL" id="CAB4121908.1"/>
    </source>
</evidence>